<name>A0A564YWK8_HYMDI</name>
<keyword evidence="4" id="KW-0963">Cytoplasm</keyword>
<evidence type="ECO:0000259" key="12">
    <source>
        <dbReference type="PROSITE" id="PS50106"/>
    </source>
</evidence>
<dbReference type="InterPro" id="IPR001478">
    <property type="entry name" value="PDZ"/>
</dbReference>
<dbReference type="SMART" id="SM00228">
    <property type="entry name" value="PDZ"/>
    <property type="match status" value="1"/>
</dbReference>
<dbReference type="Pfam" id="PF09380">
    <property type="entry name" value="FERM_C"/>
    <property type="match status" value="1"/>
</dbReference>
<feature type="region of interest" description="Disordered" evidence="8">
    <location>
        <begin position="789"/>
        <end position="888"/>
    </location>
</feature>
<evidence type="ECO:0000256" key="4">
    <source>
        <dbReference type="ARBA" id="ARBA00022490"/>
    </source>
</evidence>
<dbReference type="InterPro" id="IPR019747">
    <property type="entry name" value="FERM_CS"/>
</dbReference>
<accession>A0A564YWK8</accession>
<dbReference type="Pfam" id="PF00595">
    <property type="entry name" value="PDZ"/>
    <property type="match status" value="1"/>
</dbReference>
<keyword evidence="7" id="KW-0206">Cytoskeleton</keyword>
<comment type="similarity">
    <text evidence="2">Belongs to the protein-tyrosine phosphatase family. Non-receptor class subfamily.</text>
</comment>
<dbReference type="InterPro" id="IPR019748">
    <property type="entry name" value="FERM_central"/>
</dbReference>
<dbReference type="InterPro" id="IPR029071">
    <property type="entry name" value="Ubiquitin-like_domsf"/>
</dbReference>
<dbReference type="InterPro" id="IPR029021">
    <property type="entry name" value="Prot-tyrosine_phosphatase-like"/>
</dbReference>
<dbReference type="SUPFAM" id="SSF50156">
    <property type="entry name" value="PDZ domain-like"/>
    <property type="match status" value="1"/>
</dbReference>
<evidence type="ECO:0000259" key="9">
    <source>
        <dbReference type="PROSITE" id="PS50055"/>
    </source>
</evidence>
<dbReference type="AlphaFoldDB" id="A0A564YWK8"/>
<dbReference type="PROSITE" id="PS00660">
    <property type="entry name" value="FERM_1"/>
    <property type="match status" value="1"/>
</dbReference>
<dbReference type="SMART" id="SM00194">
    <property type="entry name" value="PTPc"/>
    <property type="match status" value="1"/>
</dbReference>
<dbReference type="SMART" id="SM00295">
    <property type="entry name" value="B41"/>
    <property type="match status" value="1"/>
</dbReference>
<dbReference type="Proteomes" id="UP000321570">
    <property type="component" value="Unassembled WGS sequence"/>
</dbReference>
<dbReference type="InterPro" id="IPR000387">
    <property type="entry name" value="Tyr_Pase_dom"/>
</dbReference>
<feature type="compositionally biased region" description="Polar residues" evidence="8">
    <location>
        <begin position="459"/>
        <end position="482"/>
    </location>
</feature>
<evidence type="ECO:0000256" key="6">
    <source>
        <dbReference type="ARBA" id="ARBA00022912"/>
    </source>
</evidence>
<evidence type="ECO:0000256" key="5">
    <source>
        <dbReference type="ARBA" id="ARBA00022801"/>
    </source>
</evidence>
<evidence type="ECO:0000313" key="14">
    <source>
        <dbReference type="Proteomes" id="UP000321570"/>
    </source>
</evidence>
<dbReference type="PROSITE" id="PS50057">
    <property type="entry name" value="FERM_3"/>
    <property type="match status" value="1"/>
</dbReference>
<sequence length="1231" mass="137726">MTLRLKGSYSVSAAENSSRLLPVKPITCNVIFLDDKSENFKLDKNARGQVLIDLVFDFLELLERDFFGLQFNDFSSNPGPLLRWLEPAKTLKKQLKGASTHTLWLRVKFYIPDPLWLQEEFTRYLIYLQVRKDVLNGILVAPTPILVKMAGLCLQSELGDYSSEECKQGYVNHIRLIPNQTPDFEAEASEAHKSFRSYVPAAAELEYLQIARRLEFYGIHPQDVTDRNRTKLNIGVSFQGLSVLREMKRIYLYTWDNIEKIAFSGKTFSVSLKHRPRPASLLKSDPAFETSIITPSNKKALNPTFHFDSAKRAKIFWQFAVTCHAFFRVKEPSSASSGGAFASNAANGGLQTPPISATISLSPSTSSPSGFSRFFFRGSRSRRSVSLGSGGGGLERTMSTLMELRRRSKSIERGFFRLIRGVSRRFSRRRSFAHSGRTQSVNILNAYESRDSLGMQSIPSLLDESQTPKNTSTDIESPTTPDETTEAPLRKSMDEQNKSDHPFASRKFRASAPALARKQECLPSRALNLDLNIKPTNMDNLTTLPPNQKQASPIIVSFNGKYTDPSILSGITNEPLPPERNRQDSSPIVISVINRDDGVLPRPTAFYNDRSNEHSDGEAKLSSRTRLSLASKVSVEKALPINRSLESHESMSEMRQHSTKSISNRSSGGGFGINTDTSSVSPNHSDENLVTVRIRPNAEGQYGFNVSGGADHKKPVVVSRVGDRMPAATCCPRLHAGDQIIRINDRDISDYTQEQVVSSIRKSAESENGTLELVVKSNIYLEENVMDDQLQDTGDAPPRPPKSSASANRDSSPLASWLQPAASKRSESSSSFNNRHHAQRSAPQSSTPIQNQYQVASKNSPPKVTPKPRFGSSTTVRVKSTSGSGPRKALISDTEALFHSIREIEAGLVDGSLVRQFEKLERGNPNATMVDAKANENISKNRYRDISPYDHSRVRIQGADGDYINASFVKLKIPKSSLQKEYIASQGPLPSTCADFWQMCWEQESELIVMLTSIREQGRVKCHKYWPDVNQTSEFSWTHSKYGKSSSSMKYIQLRVSNIKEEVTADIAYRELQLQRVVTTTKDMLNSSGPLRHRVTSFSNEKGPAILSGADVRRIVQLQYISWPDHGVPNNCNDLIAFVERMRNLQERGDSTCAVVHCSAGIGRTGVVILLDTAMDMIQAHIPVRPIEIVRQMREYREMLIQTPAQFQFVCRSIVQHYYDTMLKDHKTKKS</sequence>
<dbReference type="InterPro" id="IPR003595">
    <property type="entry name" value="Tyr_Pase_cat"/>
</dbReference>
<dbReference type="PROSITE" id="PS00383">
    <property type="entry name" value="TYR_PHOSPHATASE_1"/>
    <property type="match status" value="1"/>
</dbReference>
<dbReference type="CDD" id="cd14473">
    <property type="entry name" value="FERM_B-lobe"/>
    <property type="match status" value="1"/>
</dbReference>
<feature type="compositionally biased region" description="Polar residues" evidence="8">
    <location>
        <begin position="871"/>
        <end position="884"/>
    </location>
</feature>
<dbReference type="EMBL" id="CABIJS010000444">
    <property type="protein sequence ID" value="VUZ51546.1"/>
    <property type="molecule type" value="Genomic_DNA"/>
</dbReference>
<dbReference type="Gene3D" id="3.90.190.10">
    <property type="entry name" value="Protein tyrosine phosphatase superfamily"/>
    <property type="match status" value="1"/>
</dbReference>
<dbReference type="PRINTS" id="PR00935">
    <property type="entry name" value="BAND41"/>
</dbReference>
<feature type="compositionally biased region" description="Polar residues" evidence="8">
    <location>
        <begin position="674"/>
        <end position="683"/>
    </location>
</feature>
<feature type="region of interest" description="Disordered" evidence="8">
    <location>
        <begin position="459"/>
        <end position="505"/>
    </location>
</feature>
<dbReference type="GO" id="GO:0004725">
    <property type="term" value="F:protein tyrosine phosphatase activity"/>
    <property type="evidence" value="ECO:0007669"/>
    <property type="project" value="UniProtKB-EC"/>
</dbReference>
<dbReference type="InterPro" id="IPR000242">
    <property type="entry name" value="PTP_cat"/>
</dbReference>
<dbReference type="Gene3D" id="2.30.42.10">
    <property type="match status" value="1"/>
</dbReference>
<feature type="domain" description="Tyrosine-protein phosphatase" evidence="9">
    <location>
        <begin position="913"/>
        <end position="1217"/>
    </location>
</feature>
<keyword evidence="5" id="KW-0378">Hydrolase</keyword>
<feature type="region of interest" description="Disordered" evidence="8">
    <location>
        <begin position="606"/>
        <end position="625"/>
    </location>
</feature>
<dbReference type="Gene3D" id="2.30.29.30">
    <property type="entry name" value="Pleckstrin-homology domain (PH domain)/Phosphotyrosine-binding domain (PTB)"/>
    <property type="match status" value="1"/>
</dbReference>
<evidence type="ECO:0000259" key="11">
    <source>
        <dbReference type="PROSITE" id="PS50057"/>
    </source>
</evidence>
<dbReference type="InterPro" id="IPR014352">
    <property type="entry name" value="FERM/acyl-CoA-bd_prot_sf"/>
</dbReference>
<feature type="region of interest" description="Disordered" evidence="8">
    <location>
        <begin position="660"/>
        <end position="685"/>
    </location>
</feature>
<dbReference type="PRINTS" id="PR00700">
    <property type="entry name" value="PRTYPHPHTASE"/>
</dbReference>
<dbReference type="InterPro" id="IPR036034">
    <property type="entry name" value="PDZ_sf"/>
</dbReference>
<dbReference type="PROSITE" id="PS50056">
    <property type="entry name" value="TYR_PHOSPHATASE_2"/>
    <property type="match status" value="1"/>
</dbReference>
<evidence type="ECO:0000256" key="7">
    <source>
        <dbReference type="ARBA" id="ARBA00023212"/>
    </source>
</evidence>
<dbReference type="SMART" id="SM00404">
    <property type="entry name" value="PTPc_motif"/>
    <property type="match status" value="1"/>
</dbReference>
<dbReference type="InterPro" id="IPR000299">
    <property type="entry name" value="FERM_domain"/>
</dbReference>
<dbReference type="Pfam" id="PF00373">
    <property type="entry name" value="FERM_M"/>
    <property type="match status" value="1"/>
</dbReference>
<dbReference type="Pfam" id="PF00102">
    <property type="entry name" value="Y_phosphatase"/>
    <property type="match status" value="1"/>
</dbReference>
<dbReference type="SUPFAM" id="SSF54236">
    <property type="entry name" value="Ubiquitin-like"/>
    <property type="match status" value="1"/>
</dbReference>
<evidence type="ECO:0000313" key="13">
    <source>
        <dbReference type="EMBL" id="VUZ51546.1"/>
    </source>
</evidence>
<dbReference type="Gene3D" id="3.10.20.90">
    <property type="entry name" value="Phosphatidylinositol 3-kinase Catalytic Subunit, Chain A, domain 1"/>
    <property type="match status" value="1"/>
</dbReference>
<dbReference type="SUPFAM" id="SSF52799">
    <property type="entry name" value="(Phosphotyrosine protein) phosphatases II"/>
    <property type="match status" value="1"/>
</dbReference>
<dbReference type="InterPro" id="IPR018980">
    <property type="entry name" value="FERM_PH-like_C"/>
</dbReference>
<organism evidence="13 14">
    <name type="scientific">Hymenolepis diminuta</name>
    <name type="common">Rat tapeworm</name>
    <dbReference type="NCBI Taxonomy" id="6216"/>
    <lineage>
        <taxon>Eukaryota</taxon>
        <taxon>Metazoa</taxon>
        <taxon>Spiralia</taxon>
        <taxon>Lophotrochozoa</taxon>
        <taxon>Platyhelminthes</taxon>
        <taxon>Cestoda</taxon>
        <taxon>Eucestoda</taxon>
        <taxon>Cyclophyllidea</taxon>
        <taxon>Hymenolepididae</taxon>
        <taxon>Hymenolepis</taxon>
    </lineage>
</organism>
<dbReference type="PROSITE" id="PS50106">
    <property type="entry name" value="PDZ"/>
    <property type="match status" value="1"/>
</dbReference>
<dbReference type="InterPro" id="IPR011993">
    <property type="entry name" value="PH-like_dom_sf"/>
</dbReference>
<dbReference type="InterPro" id="IPR016130">
    <property type="entry name" value="Tyr_Pase_AS"/>
</dbReference>
<feature type="compositionally biased region" description="Basic and acidic residues" evidence="8">
    <location>
        <begin position="488"/>
        <end position="503"/>
    </location>
</feature>
<proteinExistence type="inferred from homology"/>
<feature type="domain" description="PDZ" evidence="12">
    <location>
        <begin position="691"/>
        <end position="765"/>
    </location>
</feature>
<feature type="domain" description="Tyrosine specific protein phosphatases" evidence="10">
    <location>
        <begin position="1133"/>
        <end position="1208"/>
    </location>
</feature>
<evidence type="ECO:0000256" key="3">
    <source>
        <dbReference type="ARBA" id="ARBA00013064"/>
    </source>
</evidence>
<protein>
    <recommendedName>
        <fullName evidence="3">protein-tyrosine-phosphatase</fullName>
        <ecNumber evidence="3">3.1.3.48</ecNumber>
    </recommendedName>
</protein>
<evidence type="ECO:0000256" key="1">
    <source>
        <dbReference type="ARBA" id="ARBA00004245"/>
    </source>
</evidence>
<dbReference type="SMART" id="SM01196">
    <property type="entry name" value="FERM_C"/>
    <property type="match status" value="1"/>
</dbReference>
<dbReference type="SUPFAM" id="SSF50729">
    <property type="entry name" value="PH domain-like"/>
    <property type="match status" value="1"/>
</dbReference>
<gene>
    <name evidence="13" type="ORF">WMSIL1_LOCUS10368</name>
</gene>
<dbReference type="InterPro" id="IPR035963">
    <property type="entry name" value="FERM_2"/>
</dbReference>
<keyword evidence="6" id="KW-0904">Protein phosphatase</keyword>
<feature type="domain" description="FERM" evidence="11">
    <location>
        <begin position="26"/>
        <end position="331"/>
    </location>
</feature>
<dbReference type="InterPro" id="IPR018979">
    <property type="entry name" value="FERM_N"/>
</dbReference>
<keyword evidence="14" id="KW-1185">Reference proteome</keyword>
<evidence type="ECO:0000259" key="10">
    <source>
        <dbReference type="PROSITE" id="PS50056"/>
    </source>
</evidence>
<dbReference type="InterPro" id="IPR019749">
    <property type="entry name" value="Band_41_domain"/>
</dbReference>
<dbReference type="SUPFAM" id="SSF47031">
    <property type="entry name" value="Second domain of FERM"/>
    <property type="match status" value="1"/>
</dbReference>
<feature type="compositionally biased region" description="Polar residues" evidence="8">
    <location>
        <begin position="841"/>
        <end position="862"/>
    </location>
</feature>
<feature type="compositionally biased region" description="Basic and acidic residues" evidence="8">
    <location>
        <begin position="610"/>
        <end position="621"/>
    </location>
</feature>
<dbReference type="Gene3D" id="1.20.80.10">
    <property type="match status" value="1"/>
</dbReference>
<dbReference type="PROSITE" id="PS50055">
    <property type="entry name" value="TYR_PHOSPHATASE_PTP"/>
    <property type="match status" value="1"/>
</dbReference>
<dbReference type="EC" id="3.1.3.48" evidence="3"/>
<dbReference type="PANTHER" id="PTHR45706:SF4">
    <property type="entry name" value="TYROSINE-PROTEIN PHOSPHATASE"/>
    <property type="match status" value="1"/>
</dbReference>
<evidence type="ECO:0000256" key="2">
    <source>
        <dbReference type="ARBA" id="ARBA00009649"/>
    </source>
</evidence>
<reference evidence="13 14" key="1">
    <citation type="submission" date="2019-07" db="EMBL/GenBank/DDBJ databases">
        <authorList>
            <person name="Jastrzebski P J."/>
            <person name="Paukszto L."/>
            <person name="Jastrzebski P J."/>
        </authorList>
    </citation>
    <scope>NUCLEOTIDE SEQUENCE [LARGE SCALE GENOMIC DNA]</scope>
    <source>
        <strain evidence="13 14">WMS-il1</strain>
    </source>
</reference>
<dbReference type="GO" id="GO:0005856">
    <property type="term" value="C:cytoskeleton"/>
    <property type="evidence" value="ECO:0007669"/>
    <property type="project" value="UniProtKB-SubCell"/>
</dbReference>
<evidence type="ECO:0000256" key="8">
    <source>
        <dbReference type="SAM" id="MobiDB-lite"/>
    </source>
</evidence>
<dbReference type="Pfam" id="PF09379">
    <property type="entry name" value="FERM_N"/>
    <property type="match status" value="1"/>
</dbReference>
<dbReference type="PANTHER" id="PTHR45706">
    <property type="entry name" value="TYROSINE-PROTEIN PHOSPHATASE"/>
    <property type="match status" value="1"/>
</dbReference>
<comment type="subcellular location">
    <subcellularLocation>
        <location evidence="1">Cytoplasm</location>
        <location evidence="1">Cytoskeleton</location>
    </subcellularLocation>
</comment>